<sequence length="50" mass="5758">MIPLDVWCLVGRMWTSVWLEERVRDEIDGIFVPLTVGPNYHSLKNCGAHC</sequence>
<name>K4A3P9_SETIT</name>
<dbReference type="Gramene" id="KQL27257">
    <property type="protein sequence ID" value="KQL27257"/>
    <property type="gene ID" value="SETIT_033502mg"/>
</dbReference>
<proteinExistence type="predicted"/>
<reference evidence="2" key="1">
    <citation type="journal article" date="2012" name="Nat. Biotechnol.">
        <title>Reference genome sequence of the model plant Setaria.</title>
        <authorList>
            <person name="Bennetzen J.L."/>
            <person name="Schmutz J."/>
            <person name="Wang H."/>
            <person name="Percifield R."/>
            <person name="Hawkins J."/>
            <person name="Pontaroli A.C."/>
            <person name="Estep M."/>
            <person name="Feng L."/>
            <person name="Vaughn J.N."/>
            <person name="Grimwood J."/>
            <person name="Jenkins J."/>
            <person name="Barry K."/>
            <person name="Lindquist E."/>
            <person name="Hellsten U."/>
            <person name="Deshpande S."/>
            <person name="Wang X."/>
            <person name="Wu X."/>
            <person name="Mitros T."/>
            <person name="Triplett J."/>
            <person name="Yang X."/>
            <person name="Ye C.Y."/>
            <person name="Mauro-Herrera M."/>
            <person name="Wang L."/>
            <person name="Li P."/>
            <person name="Sharma M."/>
            <person name="Sharma R."/>
            <person name="Ronald P.C."/>
            <person name="Panaud O."/>
            <person name="Kellogg E.A."/>
            <person name="Brutnell T.P."/>
            <person name="Doust A.N."/>
            <person name="Tuskan G.A."/>
            <person name="Rokhsar D."/>
            <person name="Devos K.M."/>
        </authorList>
    </citation>
    <scope>NUCLEOTIDE SEQUENCE [LARGE SCALE GENOMIC DNA]</scope>
    <source>
        <strain evidence="2">cv. Yugu1</strain>
    </source>
</reference>
<dbReference type="EMBL" id="AGNK02001377">
    <property type="status" value="NOT_ANNOTATED_CDS"/>
    <property type="molecule type" value="Genomic_DNA"/>
</dbReference>
<dbReference type="AlphaFoldDB" id="K4A3P9"/>
<dbReference type="HOGENOM" id="CLU_3127820_0_0_1"/>
<dbReference type="Proteomes" id="UP000004995">
    <property type="component" value="Unassembled WGS sequence"/>
</dbReference>
<evidence type="ECO:0000313" key="1">
    <source>
        <dbReference type="EnsemblPlants" id="KQL27257"/>
    </source>
</evidence>
<keyword evidence="2" id="KW-1185">Reference proteome</keyword>
<reference evidence="1" key="2">
    <citation type="submission" date="2018-08" db="UniProtKB">
        <authorList>
            <consortium name="EnsemblPlants"/>
        </authorList>
    </citation>
    <scope>IDENTIFICATION</scope>
    <source>
        <strain evidence="1">Yugu1</strain>
    </source>
</reference>
<dbReference type="EnsemblPlants" id="KQL27257">
    <property type="protein sequence ID" value="KQL27257"/>
    <property type="gene ID" value="SETIT_033502mg"/>
</dbReference>
<organism evidence="1 2">
    <name type="scientific">Setaria italica</name>
    <name type="common">Foxtail millet</name>
    <name type="synonym">Panicum italicum</name>
    <dbReference type="NCBI Taxonomy" id="4555"/>
    <lineage>
        <taxon>Eukaryota</taxon>
        <taxon>Viridiplantae</taxon>
        <taxon>Streptophyta</taxon>
        <taxon>Embryophyta</taxon>
        <taxon>Tracheophyta</taxon>
        <taxon>Spermatophyta</taxon>
        <taxon>Magnoliopsida</taxon>
        <taxon>Liliopsida</taxon>
        <taxon>Poales</taxon>
        <taxon>Poaceae</taxon>
        <taxon>PACMAD clade</taxon>
        <taxon>Panicoideae</taxon>
        <taxon>Panicodae</taxon>
        <taxon>Paniceae</taxon>
        <taxon>Cenchrinae</taxon>
        <taxon>Setaria</taxon>
    </lineage>
</organism>
<dbReference type="InParanoid" id="K4A3P9"/>
<accession>K4A3P9</accession>
<evidence type="ECO:0000313" key="2">
    <source>
        <dbReference type="Proteomes" id="UP000004995"/>
    </source>
</evidence>
<protein>
    <submittedName>
        <fullName evidence="1">Uncharacterized protein</fullName>
    </submittedName>
</protein>